<evidence type="ECO:0000256" key="12">
    <source>
        <dbReference type="ARBA" id="ARBA00023027"/>
    </source>
</evidence>
<dbReference type="GO" id="GO:0031966">
    <property type="term" value="C:mitochondrial membrane"/>
    <property type="evidence" value="ECO:0007669"/>
    <property type="project" value="UniProtKB-SubCell"/>
</dbReference>
<feature type="transmembrane region" description="Helical" evidence="17">
    <location>
        <begin position="222"/>
        <end position="247"/>
    </location>
</feature>
<dbReference type="PANTHER" id="PTHR43507:SF20">
    <property type="entry name" value="NADH-UBIQUINONE OXIDOREDUCTASE CHAIN 4"/>
    <property type="match status" value="1"/>
</dbReference>
<evidence type="ECO:0000256" key="9">
    <source>
        <dbReference type="ARBA" id="ARBA00022967"/>
    </source>
</evidence>
<sequence>MMEILMMFLVLISMWVLKFIEWNFILNSMLIIFIFFCIFKLNISLYLTGISFGFGVDMISLPLLMLSMLTCVLMIIASLKVFISKNNSYYFCIMVLMLNLVLFYTFSSLNLLVFYLLFEFSLIPTMILIMGWGYQPERLQASYIVVLYHLFASFPLLMGIFGFYWWMNTLSMVILVKYYFYVSDYMMLYWIMCMMAFMVKLPLYVMHIWLPKAHVEAPISGSMILASVLLKLGGYGVIRFSMILSLVSFKFSSFLLCLSLFGALMTSIICIRQVDMKSLIAYSSVGHMGLMISSVFVMCKWGMNAAIWMMVGHGLCSSGLFCLSSVAYERYHSRSMMVSKGMMNLFPSISLFWFMLIIANMAAPPSLNLMSEIGIMNSLISWSKLSIVLLVFISFFGAVYSMYLYSYSQHGEVIFSLNSMKHILHSEYMLLLLHLFPLNILVLKSELIMVY</sequence>
<keyword evidence="8 17" id="KW-0812">Transmembrane</keyword>
<feature type="transmembrane region" description="Helical" evidence="17">
    <location>
        <begin position="112"/>
        <end position="134"/>
    </location>
</feature>
<dbReference type="GeneID" id="4910471"/>
<evidence type="ECO:0000256" key="17">
    <source>
        <dbReference type="RuleBase" id="RU003297"/>
    </source>
</evidence>
<name>A3QU20_EPIBI</name>
<keyword evidence="9" id="KW-1278">Translocase</keyword>
<evidence type="ECO:0000256" key="1">
    <source>
        <dbReference type="ARBA" id="ARBA00003257"/>
    </source>
</evidence>
<feature type="transmembrane region" description="Helical" evidence="17">
    <location>
        <begin position="279"/>
        <end position="299"/>
    </location>
</feature>
<evidence type="ECO:0000256" key="2">
    <source>
        <dbReference type="ARBA" id="ARBA00004225"/>
    </source>
</evidence>
<feature type="transmembrane region" description="Helical" evidence="17">
    <location>
        <begin position="253"/>
        <end position="272"/>
    </location>
</feature>
<dbReference type="Pfam" id="PF01059">
    <property type="entry name" value="Oxidored_q5_N"/>
    <property type="match status" value="1"/>
</dbReference>
<feature type="transmembrane region" description="Helical" evidence="17">
    <location>
        <begin position="89"/>
        <end position="106"/>
    </location>
</feature>
<organism evidence="20">
    <name type="scientific">Epiperipatus biolleyi</name>
    <name type="common">Velvet worm</name>
    <name type="synonym">Peripatus biolleyi</name>
    <dbReference type="NCBI Taxonomy" id="172520"/>
    <lineage>
        <taxon>Eukaryota</taxon>
        <taxon>Metazoa</taxon>
        <taxon>Ecdysozoa</taxon>
        <taxon>Onychophora</taxon>
        <taxon>Udeonychophora</taxon>
        <taxon>Euonychophora</taxon>
        <taxon>Peripatidae</taxon>
        <taxon>Epiperipatus</taxon>
    </lineage>
</organism>
<dbReference type="GO" id="GO:0042773">
    <property type="term" value="P:ATP synthesis coupled electron transport"/>
    <property type="evidence" value="ECO:0007669"/>
    <property type="project" value="InterPro"/>
</dbReference>
<keyword evidence="11 17" id="KW-1133">Transmembrane helix</keyword>
<dbReference type="GO" id="GO:0008137">
    <property type="term" value="F:NADH dehydrogenase (ubiquinone) activity"/>
    <property type="evidence" value="ECO:0007669"/>
    <property type="project" value="UniProtKB-UniRule"/>
</dbReference>
<keyword evidence="10 17" id="KW-0249">Electron transport</keyword>
<feature type="transmembrane region" description="Helical" evidence="17">
    <location>
        <begin position="58"/>
        <end position="77"/>
    </location>
</feature>
<feature type="domain" description="NADH:ubiquinone oxidoreductase chain 4 N-terminal" evidence="19">
    <location>
        <begin position="1"/>
        <end position="105"/>
    </location>
</feature>
<feature type="transmembrane region" description="Helical" evidence="17">
    <location>
        <begin position="6"/>
        <end position="24"/>
    </location>
</feature>
<protein>
    <recommendedName>
        <fullName evidence="5 17">NADH-ubiquinone oxidoreductase chain 4</fullName>
        <ecNumber evidence="4 17">7.1.1.2</ecNumber>
    </recommendedName>
</protein>
<comment type="subcellular location">
    <subcellularLocation>
        <location evidence="2 17">Mitochondrion membrane</location>
        <topology evidence="2 17">Multi-pass membrane protein</topology>
    </subcellularLocation>
</comment>
<geneLocation type="mitochondrion" evidence="20"/>
<evidence type="ECO:0000313" key="20">
    <source>
        <dbReference type="EMBL" id="ABF93291.1"/>
    </source>
</evidence>
<feature type="transmembrane region" description="Helical" evidence="17">
    <location>
        <begin position="349"/>
        <end position="367"/>
    </location>
</feature>
<dbReference type="EMBL" id="DQ666064">
    <property type="protein sequence ID" value="ABF93291.1"/>
    <property type="molecule type" value="Genomic_DNA"/>
</dbReference>
<feature type="transmembrane region" description="Helical" evidence="17">
    <location>
        <begin position="428"/>
        <end position="450"/>
    </location>
</feature>
<feature type="transmembrane region" description="Helical" evidence="17">
    <location>
        <begin position="305"/>
        <end position="328"/>
    </location>
</feature>
<dbReference type="PRINTS" id="PR01437">
    <property type="entry name" value="NUOXDRDTASE4"/>
</dbReference>
<keyword evidence="12 17" id="KW-0520">NAD</keyword>
<evidence type="ECO:0000256" key="16">
    <source>
        <dbReference type="ARBA" id="ARBA00049551"/>
    </source>
</evidence>
<keyword evidence="13 17" id="KW-0830">Ubiquinone</keyword>
<accession>A3QU20</accession>
<evidence type="ECO:0000256" key="15">
    <source>
        <dbReference type="ARBA" id="ARBA00023136"/>
    </source>
</evidence>
<dbReference type="InterPro" id="IPR003918">
    <property type="entry name" value="NADH_UbQ_OxRdtase"/>
</dbReference>
<dbReference type="InterPro" id="IPR001750">
    <property type="entry name" value="ND/Mrp_TM"/>
</dbReference>
<keyword evidence="15 17" id="KW-0472">Membrane</keyword>
<evidence type="ECO:0000256" key="8">
    <source>
        <dbReference type="ARBA" id="ARBA00022692"/>
    </source>
</evidence>
<feature type="transmembrane region" description="Helical" evidence="17">
    <location>
        <begin position="31"/>
        <end position="52"/>
    </location>
</feature>
<dbReference type="GO" id="GO:0048039">
    <property type="term" value="F:ubiquinone binding"/>
    <property type="evidence" value="ECO:0007669"/>
    <property type="project" value="TreeGrafter"/>
</dbReference>
<evidence type="ECO:0000256" key="14">
    <source>
        <dbReference type="ARBA" id="ARBA00023128"/>
    </source>
</evidence>
<comment type="similarity">
    <text evidence="3 17">Belongs to the complex I subunit 4 family.</text>
</comment>
<comment type="function">
    <text evidence="1">Core subunit of the mitochondrial membrane respiratory chain NADH dehydrogenase (Complex I) that is believed to belong to the minimal assembly required for catalysis. Complex I functions in the transfer of electrons from NADH to the respiratory chain. The immediate electron acceptor for the enzyme is believed to be ubiquinone.</text>
</comment>
<gene>
    <name evidence="20" type="primary">ND4</name>
</gene>
<dbReference type="RefSeq" id="YP_001083073.1">
    <property type="nucleotide sequence ID" value="NC_009082.1"/>
</dbReference>
<evidence type="ECO:0000256" key="11">
    <source>
        <dbReference type="ARBA" id="ARBA00022989"/>
    </source>
</evidence>
<comment type="catalytic activity">
    <reaction evidence="16 17">
        <text>a ubiquinone + NADH + 5 H(+)(in) = a ubiquinol + NAD(+) + 4 H(+)(out)</text>
        <dbReference type="Rhea" id="RHEA:29091"/>
        <dbReference type="Rhea" id="RHEA-COMP:9565"/>
        <dbReference type="Rhea" id="RHEA-COMP:9566"/>
        <dbReference type="ChEBI" id="CHEBI:15378"/>
        <dbReference type="ChEBI" id="CHEBI:16389"/>
        <dbReference type="ChEBI" id="CHEBI:17976"/>
        <dbReference type="ChEBI" id="CHEBI:57540"/>
        <dbReference type="ChEBI" id="CHEBI:57945"/>
        <dbReference type="EC" id="7.1.1.2"/>
    </reaction>
</comment>
<feature type="transmembrane region" description="Helical" evidence="17">
    <location>
        <begin position="146"/>
        <end position="167"/>
    </location>
</feature>
<dbReference type="GO" id="GO:0003954">
    <property type="term" value="F:NADH dehydrogenase activity"/>
    <property type="evidence" value="ECO:0007669"/>
    <property type="project" value="TreeGrafter"/>
</dbReference>
<keyword evidence="7 17" id="KW-0679">Respiratory chain</keyword>
<dbReference type="CTD" id="4538"/>
<evidence type="ECO:0000256" key="13">
    <source>
        <dbReference type="ARBA" id="ARBA00023075"/>
    </source>
</evidence>
<keyword evidence="6 17" id="KW-0813">Transport</keyword>
<proteinExistence type="inferred from homology"/>
<dbReference type="PANTHER" id="PTHR43507">
    <property type="entry name" value="NADH-UBIQUINONE OXIDOREDUCTASE CHAIN 4"/>
    <property type="match status" value="1"/>
</dbReference>
<evidence type="ECO:0000256" key="3">
    <source>
        <dbReference type="ARBA" id="ARBA00009025"/>
    </source>
</evidence>
<dbReference type="Pfam" id="PF00361">
    <property type="entry name" value="Proton_antipo_M"/>
    <property type="match status" value="1"/>
</dbReference>
<evidence type="ECO:0000256" key="4">
    <source>
        <dbReference type="ARBA" id="ARBA00012944"/>
    </source>
</evidence>
<keyword evidence="14 17" id="KW-0496">Mitochondrion</keyword>
<dbReference type="AlphaFoldDB" id="A3QU20"/>
<evidence type="ECO:0000256" key="10">
    <source>
        <dbReference type="ARBA" id="ARBA00022982"/>
    </source>
</evidence>
<feature type="transmembrane region" description="Helical" evidence="17">
    <location>
        <begin position="387"/>
        <end position="407"/>
    </location>
</feature>
<evidence type="ECO:0000256" key="6">
    <source>
        <dbReference type="ARBA" id="ARBA00022448"/>
    </source>
</evidence>
<evidence type="ECO:0000256" key="7">
    <source>
        <dbReference type="ARBA" id="ARBA00022660"/>
    </source>
</evidence>
<evidence type="ECO:0000256" key="5">
    <source>
        <dbReference type="ARBA" id="ARBA00021006"/>
    </source>
</evidence>
<feature type="domain" description="NADH:quinone oxidoreductase/Mrp antiporter transmembrane" evidence="18">
    <location>
        <begin position="108"/>
        <end position="396"/>
    </location>
</feature>
<evidence type="ECO:0000259" key="19">
    <source>
        <dbReference type="Pfam" id="PF01059"/>
    </source>
</evidence>
<dbReference type="EC" id="7.1.1.2" evidence="4 17"/>
<evidence type="ECO:0000259" key="18">
    <source>
        <dbReference type="Pfam" id="PF00361"/>
    </source>
</evidence>
<reference evidence="20" key="1">
    <citation type="journal article" date="2007" name="Mol. Phylogenet. Evol.">
        <title>The complete mitochondrial genome of Scutigerella causeyae (Myriapoda: Symphyla) and the phylogenetic position of Symphyla.</title>
        <authorList>
            <person name="Podsiadlowski L."/>
            <person name="Kohlhagen H."/>
            <person name="Koch M."/>
        </authorList>
    </citation>
    <scope>NUCLEOTIDE SEQUENCE</scope>
</reference>
<feature type="transmembrane region" description="Helical" evidence="17">
    <location>
        <begin position="187"/>
        <end position="210"/>
    </location>
</feature>
<dbReference type="GO" id="GO:0015990">
    <property type="term" value="P:electron transport coupled proton transport"/>
    <property type="evidence" value="ECO:0007669"/>
    <property type="project" value="TreeGrafter"/>
</dbReference>
<dbReference type="InterPro" id="IPR000260">
    <property type="entry name" value="NADH4_N"/>
</dbReference>
<comment type="function">
    <text evidence="17">Core subunit of the mitochondrial membrane respiratory chain NADH dehydrogenase (Complex I) which catalyzes electron transfer from NADH through the respiratory chain, using ubiquinone as an electron acceptor. Essential for the catalytic activity and assembly of complex I.</text>
</comment>